<feature type="transmembrane region" description="Helical" evidence="2">
    <location>
        <begin position="234"/>
        <end position="256"/>
    </location>
</feature>
<keyword evidence="5" id="KW-1185">Reference proteome</keyword>
<organism evidence="4 5">
    <name type="scientific">Streptomyces argenteolus</name>
    <dbReference type="NCBI Taxonomy" id="67274"/>
    <lineage>
        <taxon>Bacteria</taxon>
        <taxon>Bacillati</taxon>
        <taxon>Actinomycetota</taxon>
        <taxon>Actinomycetes</taxon>
        <taxon>Kitasatosporales</taxon>
        <taxon>Streptomycetaceae</taxon>
        <taxon>Streptomyces</taxon>
    </lineage>
</organism>
<feature type="domain" description="EamA" evidence="3">
    <location>
        <begin position="152"/>
        <end position="279"/>
    </location>
</feature>
<dbReference type="Gene3D" id="1.10.3730.20">
    <property type="match status" value="2"/>
</dbReference>
<dbReference type="InterPro" id="IPR000620">
    <property type="entry name" value="EamA_dom"/>
</dbReference>
<evidence type="ECO:0000256" key="2">
    <source>
        <dbReference type="SAM" id="Phobius"/>
    </source>
</evidence>
<feature type="transmembrane region" description="Helical" evidence="2">
    <location>
        <begin position="144"/>
        <end position="164"/>
    </location>
</feature>
<gene>
    <name evidence="4" type="ORF">ACFY8O_33790</name>
</gene>
<accession>A0ABW6XGK5</accession>
<feature type="transmembrane region" description="Helical" evidence="2">
    <location>
        <begin position="88"/>
        <end position="109"/>
    </location>
</feature>
<feature type="transmembrane region" description="Helical" evidence="2">
    <location>
        <begin position="115"/>
        <end position="132"/>
    </location>
</feature>
<dbReference type="PANTHER" id="PTHR22911">
    <property type="entry name" value="ACYL-MALONYL CONDENSING ENZYME-RELATED"/>
    <property type="match status" value="1"/>
</dbReference>
<evidence type="ECO:0000259" key="3">
    <source>
        <dbReference type="Pfam" id="PF00892"/>
    </source>
</evidence>
<dbReference type="SUPFAM" id="SSF103481">
    <property type="entry name" value="Multidrug resistance efflux transporter EmrE"/>
    <property type="match status" value="2"/>
</dbReference>
<dbReference type="InterPro" id="IPR037185">
    <property type="entry name" value="EmrE-like"/>
</dbReference>
<keyword evidence="2" id="KW-0812">Transmembrane</keyword>
<evidence type="ECO:0000313" key="5">
    <source>
        <dbReference type="Proteomes" id="UP001602322"/>
    </source>
</evidence>
<comment type="similarity">
    <text evidence="1">Belongs to the EamA transporter family.</text>
</comment>
<dbReference type="RefSeq" id="WP_387909139.1">
    <property type="nucleotide sequence ID" value="NZ_JBIBEG010000019.1"/>
</dbReference>
<feature type="transmembrane region" description="Helical" evidence="2">
    <location>
        <begin position="265"/>
        <end position="282"/>
    </location>
</feature>
<comment type="caution">
    <text evidence="4">The sequence shown here is derived from an EMBL/GenBank/DDBJ whole genome shotgun (WGS) entry which is preliminary data.</text>
</comment>
<keyword evidence="2" id="KW-1133">Transmembrane helix</keyword>
<feature type="transmembrane region" description="Helical" evidence="2">
    <location>
        <begin position="176"/>
        <end position="194"/>
    </location>
</feature>
<proteinExistence type="inferred from homology"/>
<feature type="transmembrane region" description="Helical" evidence="2">
    <location>
        <begin position="60"/>
        <end position="81"/>
    </location>
</feature>
<protein>
    <submittedName>
        <fullName evidence="4">EamA family transporter</fullName>
    </submittedName>
</protein>
<keyword evidence="2" id="KW-0472">Membrane</keyword>
<dbReference type="Pfam" id="PF00892">
    <property type="entry name" value="EamA"/>
    <property type="match status" value="2"/>
</dbReference>
<reference evidence="4 5" key="1">
    <citation type="submission" date="2024-10" db="EMBL/GenBank/DDBJ databases">
        <title>The Natural Products Discovery Center: Release of the First 8490 Sequenced Strains for Exploring Actinobacteria Biosynthetic Diversity.</title>
        <authorList>
            <person name="Kalkreuter E."/>
            <person name="Kautsar S.A."/>
            <person name="Yang D."/>
            <person name="Bader C.D."/>
            <person name="Teijaro C.N."/>
            <person name="Fluegel L."/>
            <person name="Davis C.M."/>
            <person name="Simpson J.R."/>
            <person name="Lauterbach L."/>
            <person name="Steele A.D."/>
            <person name="Gui C."/>
            <person name="Meng S."/>
            <person name="Li G."/>
            <person name="Viehrig K."/>
            <person name="Ye F."/>
            <person name="Su P."/>
            <person name="Kiefer A.F."/>
            <person name="Nichols A."/>
            <person name="Cepeda A.J."/>
            <person name="Yan W."/>
            <person name="Fan B."/>
            <person name="Jiang Y."/>
            <person name="Adhikari A."/>
            <person name="Zheng C.-J."/>
            <person name="Schuster L."/>
            <person name="Cowan T.M."/>
            <person name="Smanski M.J."/>
            <person name="Chevrette M.G."/>
            <person name="De Carvalho L.P.S."/>
            <person name="Shen B."/>
        </authorList>
    </citation>
    <scope>NUCLEOTIDE SEQUENCE [LARGE SCALE GENOMIC DNA]</scope>
    <source>
        <strain evidence="4 5">NPDC012540</strain>
    </source>
</reference>
<dbReference type="EMBL" id="JBIBEG010000019">
    <property type="protein sequence ID" value="MFF5900869.1"/>
    <property type="molecule type" value="Genomic_DNA"/>
</dbReference>
<evidence type="ECO:0000256" key="1">
    <source>
        <dbReference type="ARBA" id="ARBA00007362"/>
    </source>
</evidence>
<name>A0ABW6XGK5_9ACTN</name>
<evidence type="ECO:0000313" key="4">
    <source>
        <dbReference type="EMBL" id="MFF5900869.1"/>
    </source>
</evidence>
<sequence length="284" mass="28525">MTTLLALGAALFYGVSDFAGGLAARARRPAAVLLAAQTTATAALLLCLPFATGRPDGTELLLGASAGGCAAVGSLCLYTALARGPMTTAAPLTAVLVAALPLGFALLTGERLGPTAWAGAPLAVLSVALIARPGTAPSSAIERATVLHATVSGAAFSAFFVLLARTDPTSGLTPLALAYLTATCAFAASARLVRGKRSGRLQETGFPWRLSLTAGLTELAAHLCYQYAAREGLLGIAAVLTALYPAATTLLASVVLRERPTRTQLAGYPLAVGAVVLLALASPG</sequence>
<feature type="domain" description="EamA" evidence="3">
    <location>
        <begin position="4"/>
        <end position="131"/>
    </location>
</feature>
<dbReference type="Proteomes" id="UP001602322">
    <property type="component" value="Unassembled WGS sequence"/>
</dbReference>